<comment type="caution">
    <text evidence="1">The sequence shown here is derived from an EMBL/GenBank/DDBJ whole genome shotgun (WGS) entry which is preliminary data.</text>
</comment>
<dbReference type="AlphaFoldDB" id="A0A9D1V4M9"/>
<proteinExistence type="predicted"/>
<organism evidence="1 2">
    <name type="scientific">Candidatus Allofournierella pullicola</name>
    <dbReference type="NCBI Taxonomy" id="2838596"/>
    <lineage>
        <taxon>Bacteria</taxon>
        <taxon>Bacillati</taxon>
        <taxon>Bacillota</taxon>
        <taxon>Clostridia</taxon>
        <taxon>Eubacteriales</taxon>
        <taxon>Oscillospiraceae</taxon>
        <taxon>Allofournierella</taxon>
    </lineage>
</organism>
<dbReference type="EMBL" id="DXFW01000022">
    <property type="protein sequence ID" value="HIX05992.1"/>
    <property type="molecule type" value="Genomic_DNA"/>
</dbReference>
<dbReference type="Proteomes" id="UP000824193">
    <property type="component" value="Unassembled WGS sequence"/>
</dbReference>
<evidence type="ECO:0000313" key="2">
    <source>
        <dbReference type="Proteomes" id="UP000824193"/>
    </source>
</evidence>
<evidence type="ECO:0008006" key="3">
    <source>
        <dbReference type="Google" id="ProtNLM"/>
    </source>
</evidence>
<accession>A0A9D1V4M9</accession>
<reference evidence="1" key="2">
    <citation type="submission" date="2021-04" db="EMBL/GenBank/DDBJ databases">
        <authorList>
            <person name="Gilroy R."/>
        </authorList>
    </citation>
    <scope>NUCLEOTIDE SEQUENCE</scope>
    <source>
        <strain evidence="1">2239</strain>
    </source>
</reference>
<gene>
    <name evidence="1" type="ORF">H9865_07830</name>
</gene>
<sequence>MIEYGDGRIAAGGHAPGVLSAEERAVIRDLARRVYEIGNDPVQAQRQAFHRRNNALRAERPALLCFPEGAWDELVPAKRLVCTDPFWRGYELYLRRLIYRWDCLPDDFVTEAALGVPLRAELTGWGVSPKRTRPSEQGGAWRGEPVLAELRDRHKLRPVGLVTDEASTLRAFSAVEEELGDVIPVYVDRSFRDADPLLLETVCELRGMENLYFDMMDEEDELHALLAFLRDSWLRLYDQLESRNVFSPNTGNQYVGSGGIGFCDMPRGGADRPLKSMWGFCESQELASVSPEMYREFATDYYVPLMERFGLCCVGCCECLDGKLLDLARALPNLRRVSVSPWTDLRRAAQEIGGTVLLSWKPHPGLVSGTAFDEQAVKETVAQGLSWCRGMPMEIILKDVQTVRCDGGRLKRFLTIARQEMERSA</sequence>
<protein>
    <recommendedName>
        <fullName evidence="3">Uroporphyrinogen decarboxylase (URO-D) domain-containing protein</fullName>
    </recommendedName>
</protein>
<dbReference type="Gene3D" id="3.20.20.210">
    <property type="match status" value="1"/>
</dbReference>
<evidence type="ECO:0000313" key="1">
    <source>
        <dbReference type="EMBL" id="HIX05992.1"/>
    </source>
</evidence>
<reference evidence="1" key="1">
    <citation type="journal article" date="2021" name="PeerJ">
        <title>Extensive microbial diversity within the chicken gut microbiome revealed by metagenomics and culture.</title>
        <authorList>
            <person name="Gilroy R."/>
            <person name="Ravi A."/>
            <person name="Getino M."/>
            <person name="Pursley I."/>
            <person name="Horton D.L."/>
            <person name="Alikhan N.F."/>
            <person name="Baker D."/>
            <person name="Gharbi K."/>
            <person name="Hall N."/>
            <person name="Watson M."/>
            <person name="Adriaenssens E.M."/>
            <person name="Foster-Nyarko E."/>
            <person name="Jarju S."/>
            <person name="Secka A."/>
            <person name="Antonio M."/>
            <person name="Oren A."/>
            <person name="Chaudhuri R.R."/>
            <person name="La Ragione R."/>
            <person name="Hildebrand F."/>
            <person name="Pallen M.J."/>
        </authorList>
    </citation>
    <scope>NUCLEOTIDE SEQUENCE</scope>
    <source>
        <strain evidence="1">2239</strain>
    </source>
</reference>
<dbReference type="InterPro" id="IPR038071">
    <property type="entry name" value="UROD/MetE-like_sf"/>
</dbReference>
<name>A0A9D1V4M9_9FIRM</name>